<dbReference type="AlphaFoldDB" id="A0A915JX40"/>
<feature type="coiled-coil region" evidence="1">
    <location>
        <begin position="16"/>
        <end position="43"/>
    </location>
</feature>
<name>A0A915JX40_ROMCU</name>
<keyword evidence="2" id="KW-1185">Reference proteome</keyword>
<dbReference type="WBParaSite" id="nRc.2.0.1.t30653-RA">
    <property type="protein sequence ID" value="nRc.2.0.1.t30653-RA"/>
    <property type="gene ID" value="nRc.2.0.1.g30653"/>
</dbReference>
<accession>A0A915JX40</accession>
<reference evidence="3" key="1">
    <citation type="submission" date="2022-11" db="UniProtKB">
        <authorList>
            <consortium name="WormBaseParasite"/>
        </authorList>
    </citation>
    <scope>IDENTIFICATION</scope>
</reference>
<protein>
    <submittedName>
        <fullName evidence="3">Uncharacterized protein</fullName>
    </submittedName>
</protein>
<evidence type="ECO:0000313" key="2">
    <source>
        <dbReference type="Proteomes" id="UP000887565"/>
    </source>
</evidence>
<evidence type="ECO:0000256" key="1">
    <source>
        <dbReference type="SAM" id="Coils"/>
    </source>
</evidence>
<dbReference type="Proteomes" id="UP000887565">
    <property type="component" value="Unplaced"/>
</dbReference>
<keyword evidence="1" id="KW-0175">Coiled coil</keyword>
<sequence length="98" mass="10972">MFKFFCSNCLLNVDRMLAVEKRVDELSAQLQDLISKINLLHTNGLVPSQPISAIVPNNLNNRSIVFEPPPPNKSFIDAVNDAVELRLKQRNAVLFGLP</sequence>
<evidence type="ECO:0000313" key="3">
    <source>
        <dbReference type="WBParaSite" id="nRc.2.0.1.t30653-RA"/>
    </source>
</evidence>
<proteinExistence type="predicted"/>
<organism evidence="2 3">
    <name type="scientific">Romanomermis culicivorax</name>
    <name type="common">Nematode worm</name>
    <dbReference type="NCBI Taxonomy" id="13658"/>
    <lineage>
        <taxon>Eukaryota</taxon>
        <taxon>Metazoa</taxon>
        <taxon>Ecdysozoa</taxon>
        <taxon>Nematoda</taxon>
        <taxon>Enoplea</taxon>
        <taxon>Dorylaimia</taxon>
        <taxon>Mermithida</taxon>
        <taxon>Mermithoidea</taxon>
        <taxon>Mermithidae</taxon>
        <taxon>Romanomermis</taxon>
    </lineage>
</organism>